<dbReference type="SUPFAM" id="SSF53383">
    <property type="entry name" value="PLP-dependent transferases"/>
    <property type="match status" value="1"/>
</dbReference>
<dbReference type="PANTHER" id="PTHR43686">
    <property type="entry name" value="SULFURTRANSFERASE-RELATED"/>
    <property type="match status" value="1"/>
</dbReference>
<dbReference type="STRING" id="188477.A0A3S0ZK52"/>
<accession>A0A3S0ZK52</accession>
<dbReference type="Proteomes" id="UP000271974">
    <property type="component" value="Unassembled WGS sequence"/>
</dbReference>
<feature type="non-terminal residue" evidence="2">
    <location>
        <position position="215"/>
    </location>
</feature>
<organism evidence="2 3">
    <name type="scientific">Elysia chlorotica</name>
    <name type="common">Eastern emerald elysia</name>
    <name type="synonym">Sea slug</name>
    <dbReference type="NCBI Taxonomy" id="188477"/>
    <lineage>
        <taxon>Eukaryota</taxon>
        <taxon>Metazoa</taxon>
        <taxon>Spiralia</taxon>
        <taxon>Lophotrochozoa</taxon>
        <taxon>Mollusca</taxon>
        <taxon>Gastropoda</taxon>
        <taxon>Heterobranchia</taxon>
        <taxon>Euthyneura</taxon>
        <taxon>Panpulmonata</taxon>
        <taxon>Sacoglossa</taxon>
        <taxon>Placobranchoidea</taxon>
        <taxon>Plakobranchidae</taxon>
        <taxon>Elysia</taxon>
    </lineage>
</organism>
<name>A0A3S0ZK52_ELYCH</name>
<dbReference type="Gene3D" id="3.40.640.10">
    <property type="entry name" value="Type I PLP-dependent aspartate aminotransferase-like (Major domain)"/>
    <property type="match status" value="1"/>
</dbReference>
<comment type="caution">
    <text evidence="2">The sequence shown here is derived from an EMBL/GenBank/DDBJ whole genome shotgun (WGS) entry which is preliminary data.</text>
</comment>
<proteinExistence type="predicted"/>
<dbReference type="EMBL" id="RQTK01000444">
    <property type="protein sequence ID" value="RUS79560.1"/>
    <property type="molecule type" value="Genomic_DNA"/>
</dbReference>
<evidence type="ECO:0000259" key="1">
    <source>
        <dbReference type="Pfam" id="PF00266"/>
    </source>
</evidence>
<protein>
    <recommendedName>
        <fullName evidence="1">Aminotransferase class V domain-containing protein</fullName>
    </recommendedName>
</protein>
<reference evidence="2 3" key="1">
    <citation type="submission" date="2019-01" db="EMBL/GenBank/DDBJ databases">
        <title>A draft genome assembly of the solar-powered sea slug Elysia chlorotica.</title>
        <authorList>
            <person name="Cai H."/>
            <person name="Li Q."/>
            <person name="Fang X."/>
            <person name="Li J."/>
            <person name="Curtis N.E."/>
            <person name="Altenburger A."/>
            <person name="Shibata T."/>
            <person name="Feng M."/>
            <person name="Maeda T."/>
            <person name="Schwartz J.A."/>
            <person name="Shigenobu S."/>
            <person name="Lundholm N."/>
            <person name="Nishiyama T."/>
            <person name="Yang H."/>
            <person name="Hasebe M."/>
            <person name="Li S."/>
            <person name="Pierce S.K."/>
            <person name="Wang J."/>
        </authorList>
    </citation>
    <scope>NUCLEOTIDE SEQUENCE [LARGE SCALE GENOMIC DNA]</scope>
    <source>
        <strain evidence="2">EC2010</strain>
        <tissue evidence="2">Whole organism of an adult</tissue>
    </source>
</reference>
<evidence type="ECO:0000313" key="3">
    <source>
        <dbReference type="Proteomes" id="UP000271974"/>
    </source>
</evidence>
<dbReference type="AlphaFoldDB" id="A0A3S0ZK52"/>
<gene>
    <name evidence="2" type="ORF">EGW08_012690</name>
</gene>
<dbReference type="InterPro" id="IPR015424">
    <property type="entry name" value="PyrdxlP-dep_Trfase"/>
</dbReference>
<dbReference type="InterPro" id="IPR000192">
    <property type="entry name" value="Aminotrans_V_dom"/>
</dbReference>
<sequence length="215" mass="24043">MQYISDNVIGADKTFSGPFGLRKVTYLDYVASGKALDFIEDYIRLHVLPEYGNTHTTTSVTSLQTTLFRHEARDILRNSFNASEHDSVIFTGSGCTGAVHKLIHALNLEQNPTVIFFFFNLREYQIDVVLFGPYEHHSNILPWKEAGAEVLHNTLQAYQGDPRQVIGAFSAASNVTGVLTDVDAITICLHKHKAMAVWDYACAAPYVKLDMNPYI</sequence>
<evidence type="ECO:0000313" key="2">
    <source>
        <dbReference type="EMBL" id="RUS79560.1"/>
    </source>
</evidence>
<dbReference type="InterPro" id="IPR015421">
    <property type="entry name" value="PyrdxlP-dep_Trfase_major"/>
</dbReference>
<dbReference type="Pfam" id="PF00266">
    <property type="entry name" value="Aminotran_5"/>
    <property type="match status" value="1"/>
</dbReference>
<dbReference type="OrthoDB" id="420046at2759"/>
<feature type="domain" description="Aminotransferase class V" evidence="1">
    <location>
        <begin position="26"/>
        <end position="212"/>
    </location>
</feature>
<keyword evidence="3" id="KW-1185">Reference proteome</keyword>
<dbReference type="PANTHER" id="PTHR43686:SF1">
    <property type="entry name" value="AMINOTRAN_5 DOMAIN-CONTAINING PROTEIN"/>
    <property type="match status" value="1"/>
</dbReference>